<name>A0ABD2PSG5_9PLAT</name>
<gene>
    <name evidence="3" type="primary">AGO2_3</name>
    <name evidence="3" type="ORF">Ciccas_011421</name>
</gene>
<dbReference type="InterPro" id="IPR012337">
    <property type="entry name" value="RNaseH-like_sf"/>
</dbReference>
<feature type="domain" description="PAZ" evidence="1">
    <location>
        <begin position="70"/>
        <end position="173"/>
    </location>
</feature>
<evidence type="ECO:0000259" key="1">
    <source>
        <dbReference type="PROSITE" id="PS50821"/>
    </source>
</evidence>
<reference evidence="3 4" key="1">
    <citation type="submission" date="2024-11" db="EMBL/GenBank/DDBJ databases">
        <title>Adaptive evolution of stress response genes in parasites aligns with host niche diversity.</title>
        <authorList>
            <person name="Hahn C."/>
            <person name="Resl P."/>
        </authorList>
    </citation>
    <scope>NUCLEOTIDE SEQUENCE [LARGE SCALE GENOMIC DNA]</scope>
    <source>
        <strain evidence="3">EGGRZ-B1_66</strain>
        <tissue evidence="3">Body</tissue>
    </source>
</reference>
<evidence type="ECO:0000313" key="4">
    <source>
        <dbReference type="Proteomes" id="UP001626550"/>
    </source>
</evidence>
<dbReference type="SUPFAM" id="SSF101690">
    <property type="entry name" value="PAZ domain"/>
    <property type="match status" value="1"/>
</dbReference>
<dbReference type="Gene3D" id="2.170.260.10">
    <property type="entry name" value="paz domain"/>
    <property type="match status" value="1"/>
</dbReference>
<dbReference type="Proteomes" id="UP001626550">
    <property type="component" value="Unassembled WGS sequence"/>
</dbReference>
<sequence length="672" mass="76915">MCGKDNVILGRNAVFEAEPQAKNQHPEKHLSIYRGNIASVRAQWKIFLNIDTTYKGFMTPGNVADVLYGKHHERLYENYNWDRIFNPIRLLKVRQNYHTLKKPNGDPIFRTYTVHGYSKESAQSLKIPGIDKTIKQYFEDDLGLKLEYPELPCLKVSKDKEVYIPLEKLDILPFQTAKDMQADITSTVIRCAAVRPNYRFDEIEAYAKKIVTENTLFDKYGVSLDVNENTRRIPARILPAPNLDHQNKSNKVAQGFWRQNTFKHTPQKALRWAILSVSSRQHDRRAIETIRRHFAHIGGAKGCRVISGQPFSVSETNFLGIRRELVNCMNSNVDIAIIILNNQDLSYNEIKKFGDQENGMVTQCVRSSTLNRTGVVENLWLKINGKLGGVNWEPDYLVRQSEKNPIMVVGADVTHMASSFGGDKKSVAAVVASYTSNLMRYKCEVTEQPMHERGTKVVRETIESMREIMVRLLKNFFSENGQRYPEKIVVYRDGVSEGQFINVLVKELDGIQKACLDLCVNPLPKITYIVVVKRHLVRLMAPDVGSGDRNKNLLPGTVVDTDITHPRDFEFFLCSHHSIQGTAKAARYYVLYDDNNYSSDQLQTLSYALCFAYMRCSRSVSIPAPTYYAHLAAARAREWMKTRQGELMERDASGNAKFFQIHNLQRNAMFFL</sequence>
<dbReference type="SUPFAM" id="SSF53098">
    <property type="entry name" value="Ribonuclease H-like"/>
    <property type="match status" value="1"/>
</dbReference>
<dbReference type="CDD" id="cd02846">
    <property type="entry name" value="PAZ_argonaute_like"/>
    <property type="match status" value="1"/>
</dbReference>
<dbReference type="InterPro" id="IPR003165">
    <property type="entry name" value="Piwi"/>
</dbReference>
<evidence type="ECO:0000313" key="3">
    <source>
        <dbReference type="EMBL" id="KAL3310018.1"/>
    </source>
</evidence>
<dbReference type="InterPro" id="IPR036397">
    <property type="entry name" value="RNaseH_sf"/>
</dbReference>
<dbReference type="Pfam" id="PF02170">
    <property type="entry name" value="PAZ"/>
    <property type="match status" value="1"/>
</dbReference>
<dbReference type="EMBL" id="JBJKFK010003327">
    <property type="protein sequence ID" value="KAL3310018.1"/>
    <property type="molecule type" value="Genomic_DNA"/>
</dbReference>
<dbReference type="InterPro" id="IPR036085">
    <property type="entry name" value="PAZ_dom_sf"/>
</dbReference>
<evidence type="ECO:0000259" key="2">
    <source>
        <dbReference type="PROSITE" id="PS50822"/>
    </source>
</evidence>
<dbReference type="Gene3D" id="3.40.50.2300">
    <property type="match status" value="1"/>
</dbReference>
<feature type="domain" description="Piwi" evidence="2">
    <location>
        <begin position="334"/>
        <end position="641"/>
    </location>
</feature>
<dbReference type="AlphaFoldDB" id="A0ABD2PSG5"/>
<dbReference type="PROSITE" id="PS50821">
    <property type="entry name" value="PAZ"/>
    <property type="match status" value="1"/>
</dbReference>
<dbReference type="InterPro" id="IPR003100">
    <property type="entry name" value="PAZ_dom"/>
</dbReference>
<proteinExistence type="predicted"/>
<dbReference type="PROSITE" id="PS50822">
    <property type="entry name" value="PIWI"/>
    <property type="match status" value="1"/>
</dbReference>
<accession>A0ABD2PSG5</accession>
<protein>
    <submittedName>
        <fullName evidence="3">Protein argonaute-2</fullName>
    </submittedName>
</protein>
<dbReference type="Gene3D" id="3.30.420.10">
    <property type="entry name" value="Ribonuclease H-like superfamily/Ribonuclease H"/>
    <property type="match status" value="1"/>
</dbReference>
<dbReference type="CDD" id="cd04657">
    <property type="entry name" value="Piwi_ago-like"/>
    <property type="match status" value="1"/>
</dbReference>
<dbReference type="SMART" id="SM00950">
    <property type="entry name" value="Piwi"/>
    <property type="match status" value="1"/>
</dbReference>
<comment type="caution">
    <text evidence="3">The sequence shown here is derived from an EMBL/GenBank/DDBJ whole genome shotgun (WGS) entry which is preliminary data.</text>
</comment>
<dbReference type="PANTHER" id="PTHR22891">
    <property type="entry name" value="EUKARYOTIC TRANSLATION INITIATION FACTOR 2C"/>
    <property type="match status" value="1"/>
</dbReference>
<dbReference type="InterPro" id="IPR045246">
    <property type="entry name" value="Piwi_ago-like"/>
</dbReference>
<dbReference type="Pfam" id="PF02171">
    <property type="entry name" value="Piwi"/>
    <property type="match status" value="1"/>
</dbReference>
<keyword evidence="4" id="KW-1185">Reference proteome</keyword>
<organism evidence="3 4">
    <name type="scientific">Cichlidogyrus casuarinus</name>
    <dbReference type="NCBI Taxonomy" id="1844966"/>
    <lineage>
        <taxon>Eukaryota</taxon>
        <taxon>Metazoa</taxon>
        <taxon>Spiralia</taxon>
        <taxon>Lophotrochozoa</taxon>
        <taxon>Platyhelminthes</taxon>
        <taxon>Monogenea</taxon>
        <taxon>Monopisthocotylea</taxon>
        <taxon>Dactylogyridea</taxon>
        <taxon>Ancyrocephalidae</taxon>
        <taxon>Cichlidogyrus</taxon>
    </lineage>
</organism>